<dbReference type="EMBL" id="ANJA01004742">
    <property type="protein sequence ID" value="ETO58813.1"/>
    <property type="molecule type" value="Genomic_DNA"/>
</dbReference>
<dbReference type="AlphaFoldDB" id="A0A080YWQ2"/>
<reference evidence="1 2" key="1">
    <citation type="submission" date="2013-11" db="EMBL/GenBank/DDBJ databases">
        <title>The Genome Sequence of Phytophthora parasitica P1976.</title>
        <authorList>
            <consortium name="The Broad Institute Genomics Platform"/>
            <person name="Russ C."/>
            <person name="Tyler B."/>
            <person name="Panabieres F."/>
            <person name="Shan W."/>
            <person name="Tripathy S."/>
            <person name="Grunwald N."/>
            <person name="Machado M."/>
            <person name="Johnson C.S."/>
            <person name="Walker B."/>
            <person name="Young S."/>
            <person name="Zeng Q."/>
            <person name="Gargeya S."/>
            <person name="Fitzgerald M."/>
            <person name="Haas B."/>
            <person name="Abouelleil A."/>
            <person name="Allen A.W."/>
            <person name="Alvarado L."/>
            <person name="Arachchi H.M."/>
            <person name="Berlin A.M."/>
            <person name="Chapman S.B."/>
            <person name="Gainer-Dewar J."/>
            <person name="Goldberg J."/>
            <person name="Griggs A."/>
            <person name="Gujja S."/>
            <person name="Hansen M."/>
            <person name="Howarth C."/>
            <person name="Imamovic A."/>
            <person name="Ireland A."/>
            <person name="Larimer J."/>
            <person name="McCowan C."/>
            <person name="Murphy C."/>
            <person name="Pearson M."/>
            <person name="Poon T.W."/>
            <person name="Priest M."/>
            <person name="Roberts A."/>
            <person name="Saif S."/>
            <person name="Shea T."/>
            <person name="Sisk P."/>
            <person name="Sykes S."/>
            <person name="Wortman J."/>
            <person name="Nusbaum C."/>
            <person name="Birren B."/>
        </authorList>
    </citation>
    <scope>NUCLEOTIDE SEQUENCE [LARGE SCALE GENOMIC DNA]</scope>
    <source>
        <strain evidence="1 2">P1976</strain>
    </source>
</reference>
<comment type="caution">
    <text evidence="1">The sequence shown here is derived from an EMBL/GenBank/DDBJ whole genome shotgun (WGS) entry which is preliminary data.</text>
</comment>
<gene>
    <name evidence="1" type="ORF">F444_22800</name>
</gene>
<accession>A0A080YWQ2</accession>
<proteinExistence type="predicted"/>
<name>A0A080YWQ2_PHYNI</name>
<sequence length="57" mass="6373">MPNDEASIAMSFGIFDMLTVIDTDKIAIQGVAWVKRKIMWTGDTEVRAAEIIDLTDE</sequence>
<organism evidence="1 2">
    <name type="scientific">Phytophthora nicotianae P1976</name>
    <dbReference type="NCBI Taxonomy" id="1317066"/>
    <lineage>
        <taxon>Eukaryota</taxon>
        <taxon>Sar</taxon>
        <taxon>Stramenopiles</taxon>
        <taxon>Oomycota</taxon>
        <taxon>Peronosporomycetes</taxon>
        <taxon>Peronosporales</taxon>
        <taxon>Peronosporaceae</taxon>
        <taxon>Phytophthora</taxon>
    </lineage>
</organism>
<evidence type="ECO:0000313" key="2">
    <source>
        <dbReference type="Proteomes" id="UP000028582"/>
    </source>
</evidence>
<dbReference type="Proteomes" id="UP000028582">
    <property type="component" value="Unassembled WGS sequence"/>
</dbReference>
<protein>
    <submittedName>
        <fullName evidence="1">Uncharacterized protein</fullName>
    </submittedName>
</protein>
<evidence type="ECO:0000313" key="1">
    <source>
        <dbReference type="EMBL" id="ETO58813.1"/>
    </source>
</evidence>